<reference evidence="6 7" key="1">
    <citation type="submission" date="2022-08" db="EMBL/GenBank/DDBJ databases">
        <title>Paenibacillus endoradicis sp. nov., Paenibacillus radicibacter sp. nov and Paenibacillus pararadicis sp. nov., three cold-adapted plant growth-promoting bacteria isolated from root of Larix gmelinii in Great Khingan.</title>
        <authorList>
            <person name="Xue H."/>
        </authorList>
    </citation>
    <scope>NUCLEOTIDE SEQUENCE [LARGE SCALE GENOMIC DNA]</scope>
    <source>
        <strain evidence="6 7">N5-1-1-5</strain>
    </source>
</reference>
<organism evidence="6 7">
    <name type="scientific">Paenibacillus radicis</name>
    <name type="common">ex Xue et al. 2023</name>
    <dbReference type="NCBI Taxonomy" id="2972489"/>
    <lineage>
        <taxon>Bacteria</taxon>
        <taxon>Bacillati</taxon>
        <taxon>Bacillota</taxon>
        <taxon>Bacilli</taxon>
        <taxon>Bacillales</taxon>
        <taxon>Paenibacillaceae</taxon>
        <taxon>Paenibacillus</taxon>
    </lineage>
</organism>
<evidence type="ECO:0000313" key="7">
    <source>
        <dbReference type="Proteomes" id="UP001300012"/>
    </source>
</evidence>
<evidence type="ECO:0000256" key="4">
    <source>
        <dbReference type="ARBA" id="ARBA00023163"/>
    </source>
</evidence>
<evidence type="ECO:0000313" key="6">
    <source>
        <dbReference type="EMBL" id="MCR8635850.1"/>
    </source>
</evidence>
<dbReference type="Pfam" id="PF00126">
    <property type="entry name" value="HTH_1"/>
    <property type="match status" value="1"/>
</dbReference>
<dbReference type="SUPFAM" id="SSF46785">
    <property type="entry name" value="Winged helix' DNA-binding domain"/>
    <property type="match status" value="1"/>
</dbReference>
<accession>A0ABT1YUH5</accession>
<dbReference type="Gene3D" id="1.10.10.10">
    <property type="entry name" value="Winged helix-like DNA-binding domain superfamily/Winged helix DNA-binding domain"/>
    <property type="match status" value="1"/>
</dbReference>
<dbReference type="PROSITE" id="PS50931">
    <property type="entry name" value="HTH_LYSR"/>
    <property type="match status" value="1"/>
</dbReference>
<keyword evidence="4" id="KW-0804">Transcription</keyword>
<dbReference type="Proteomes" id="UP001300012">
    <property type="component" value="Unassembled WGS sequence"/>
</dbReference>
<comment type="similarity">
    <text evidence="1">Belongs to the LysR transcriptional regulatory family.</text>
</comment>
<gene>
    <name evidence="6" type="ORF">NV381_32135</name>
</gene>
<dbReference type="PANTHER" id="PTHR30126">
    <property type="entry name" value="HTH-TYPE TRANSCRIPTIONAL REGULATOR"/>
    <property type="match status" value="1"/>
</dbReference>
<evidence type="ECO:0000256" key="1">
    <source>
        <dbReference type="ARBA" id="ARBA00009437"/>
    </source>
</evidence>
<protein>
    <submittedName>
        <fullName evidence="6">LysR family transcriptional regulator</fullName>
    </submittedName>
</protein>
<dbReference type="PANTHER" id="PTHR30126:SF39">
    <property type="entry name" value="HTH-TYPE TRANSCRIPTIONAL REGULATOR CYSL"/>
    <property type="match status" value="1"/>
</dbReference>
<keyword evidence="2" id="KW-0805">Transcription regulation</keyword>
<feature type="domain" description="HTH lysR-type" evidence="5">
    <location>
        <begin position="1"/>
        <end position="59"/>
    </location>
</feature>
<dbReference type="InterPro" id="IPR005119">
    <property type="entry name" value="LysR_subst-bd"/>
</dbReference>
<dbReference type="Pfam" id="PF03466">
    <property type="entry name" value="LysR_substrate"/>
    <property type="match status" value="1"/>
</dbReference>
<sequence>MNLQQLKVFVLAVQLQKLYLVAEKLEITQPTVTFHLNKLQEDLGVALFHTKSFHLIKLTEAGKELYHYASQISAMSAEIATLMDGHRAMVKGHLSIGSTHTPATYMLPPLLGELKNKYPRLAILLDVKPAPYIVEKIKRYELDLGIISQTSINDPDLVYEPLVQDDLVVIFHPQHPLAQEQELTPQILSAYPFISHEAGSISRKLIDSWAEQQSISLDISMEVSGSEAMKAAVYHHMGYAMVSKASVESDWKEGKLAVRSIPSWTPERYIYAIRHKNKLVTPAISMFWTMLTAAFPYSKQNHSLYNPASGFGLSSNKDDA</sequence>
<evidence type="ECO:0000256" key="2">
    <source>
        <dbReference type="ARBA" id="ARBA00023015"/>
    </source>
</evidence>
<dbReference type="InterPro" id="IPR036388">
    <property type="entry name" value="WH-like_DNA-bd_sf"/>
</dbReference>
<dbReference type="RefSeq" id="WP_258217393.1">
    <property type="nucleotide sequence ID" value="NZ_JANQBD010000032.1"/>
</dbReference>
<evidence type="ECO:0000259" key="5">
    <source>
        <dbReference type="PROSITE" id="PS50931"/>
    </source>
</evidence>
<proteinExistence type="inferred from homology"/>
<dbReference type="Gene3D" id="3.40.190.290">
    <property type="match status" value="1"/>
</dbReference>
<evidence type="ECO:0000256" key="3">
    <source>
        <dbReference type="ARBA" id="ARBA00023125"/>
    </source>
</evidence>
<dbReference type="EMBL" id="JANQBD010000032">
    <property type="protein sequence ID" value="MCR8635850.1"/>
    <property type="molecule type" value="Genomic_DNA"/>
</dbReference>
<keyword evidence="7" id="KW-1185">Reference proteome</keyword>
<dbReference type="SUPFAM" id="SSF53850">
    <property type="entry name" value="Periplasmic binding protein-like II"/>
    <property type="match status" value="1"/>
</dbReference>
<name>A0ABT1YUH5_9BACL</name>
<dbReference type="InterPro" id="IPR036390">
    <property type="entry name" value="WH_DNA-bd_sf"/>
</dbReference>
<comment type="caution">
    <text evidence="6">The sequence shown here is derived from an EMBL/GenBank/DDBJ whole genome shotgun (WGS) entry which is preliminary data.</text>
</comment>
<dbReference type="InterPro" id="IPR000847">
    <property type="entry name" value="LysR_HTH_N"/>
</dbReference>
<keyword evidence="3" id="KW-0238">DNA-binding</keyword>